<dbReference type="Proteomes" id="UP000655588">
    <property type="component" value="Unassembled WGS sequence"/>
</dbReference>
<dbReference type="EMBL" id="WNWW01000163">
    <property type="protein sequence ID" value="KAF3429407.1"/>
    <property type="molecule type" value="Genomic_DNA"/>
</dbReference>
<organism evidence="2 3">
    <name type="scientific">Frieseomelitta varia</name>
    <dbReference type="NCBI Taxonomy" id="561572"/>
    <lineage>
        <taxon>Eukaryota</taxon>
        <taxon>Metazoa</taxon>
        <taxon>Ecdysozoa</taxon>
        <taxon>Arthropoda</taxon>
        <taxon>Hexapoda</taxon>
        <taxon>Insecta</taxon>
        <taxon>Pterygota</taxon>
        <taxon>Neoptera</taxon>
        <taxon>Endopterygota</taxon>
        <taxon>Hymenoptera</taxon>
        <taxon>Apocrita</taxon>
        <taxon>Aculeata</taxon>
        <taxon>Apoidea</taxon>
        <taxon>Anthophila</taxon>
        <taxon>Apidae</taxon>
        <taxon>Frieseomelitta</taxon>
    </lineage>
</organism>
<name>A0A833S9T6_9HYME</name>
<evidence type="ECO:0000313" key="3">
    <source>
        <dbReference type="Proteomes" id="UP000655588"/>
    </source>
</evidence>
<dbReference type="AlphaFoldDB" id="A0A833S9T6"/>
<keyword evidence="1" id="KW-0812">Transmembrane</keyword>
<keyword evidence="1" id="KW-0472">Membrane</keyword>
<sequence>MKTVNEIGVSFVRSNVCYLGEIILEQKRRHLHDIILAFWLRTFFLLYTSHQVVLLTKLT</sequence>
<gene>
    <name evidence="2" type="ORF">E2986_11411</name>
</gene>
<accession>A0A833S9T6</accession>
<keyword evidence="1" id="KW-1133">Transmembrane helix</keyword>
<evidence type="ECO:0000313" key="2">
    <source>
        <dbReference type="EMBL" id="KAF3429407.1"/>
    </source>
</evidence>
<proteinExistence type="predicted"/>
<feature type="transmembrane region" description="Helical" evidence="1">
    <location>
        <begin position="34"/>
        <end position="53"/>
    </location>
</feature>
<reference evidence="2" key="1">
    <citation type="submission" date="2019-11" db="EMBL/GenBank/DDBJ databases">
        <title>The nuclear and mitochondrial genomes of Frieseomelitta varia - a highly eusocial stingless bee (Meliponini) with a permanently sterile worker caste.</title>
        <authorList>
            <person name="Freitas F.C.P."/>
            <person name="Lourenco A.P."/>
            <person name="Nunes F.M.F."/>
            <person name="Paschoal A.R."/>
            <person name="Abreu F.C.P."/>
            <person name="Barbin F.O."/>
            <person name="Bataglia L."/>
            <person name="Cardoso-Junior C.A.M."/>
            <person name="Cervoni M.S."/>
            <person name="Silva S.R."/>
            <person name="Dalarmi F."/>
            <person name="Del Lama M.A."/>
            <person name="Depintor T.S."/>
            <person name="Ferreira K.M."/>
            <person name="Goria P.S."/>
            <person name="Jaskot M.C."/>
            <person name="Lago D.C."/>
            <person name="Luna-Lucena D."/>
            <person name="Moda L.M."/>
            <person name="Nascimento L."/>
            <person name="Pedrino M."/>
            <person name="Rabico F.O."/>
            <person name="Sanches F.C."/>
            <person name="Santos D.E."/>
            <person name="Santos C.G."/>
            <person name="Vieira J."/>
            <person name="Lopes T.F."/>
            <person name="Barchuk A.R."/>
            <person name="Hartfelder K."/>
            <person name="Simoes Z.L.P."/>
            <person name="Bitondi M.M.G."/>
            <person name="Pinheiro D.G."/>
        </authorList>
    </citation>
    <scope>NUCLEOTIDE SEQUENCE</scope>
    <source>
        <strain evidence="2">USP_RPSP 00005682</strain>
        <tissue evidence="2">Whole individual</tissue>
    </source>
</reference>
<protein>
    <submittedName>
        <fullName evidence="2">Uncharacterized protein</fullName>
    </submittedName>
</protein>
<comment type="caution">
    <text evidence="2">The sequence shown here is derived from an EMBL/GenBank/DDBJ whole genome shotgun (WGS) entry which is preliminary data.</text>
</comment>
<evidence type="ECO:0000256" key="1">
    <source>
        <dbReference type="SAM" id="Phobius"/>
    </source>
</evidence>
<keyword evidence="3" id="KW-1185">Reference proteome</keyword>